<reference evidence="5 6" key="1">
    <citation type="submission" date="2016-04" db="EMBL/GenBank/DDBJ databases">
        <title>The genome of Intoshia linei affirms orthonectids as highly simplified spiralians.</title>
        <authorList>
            <person name="Mikhailov K.V."/>
            <person name="Slusarev G.S."/>
            <person name="Nikitin M.A."/>
            <person name="Logacheva M.D."/>
            <person name="Penin A."/>
            <person name="Aleoshin V."/>
            <person name="Panchin Y.V."/>
        </authorList>
    </citation>
    <scope>NUCLEOTIDE SEQUENCE [LARGE SCALE GENOMIC DNA]</scope>
    <source>
        <strain evidence="5">Intl2013</strain>
        <tissue evidence="5">Whole animal</tissue>
    </source>
</reference>
<comment type="caution">
    <text evidence="5">The sequence shown here is derived from an EMBL/GenBank/DDBJ whole genome shotgun (WGS) entry which is preliminary data.</text>
</comment>
<accession>A0A177B7R4</accession>
<organism evidence="5 6">
    <name type="scientific">Intoshia linei</name>
    <dbReference type="NCBI Taxonomy" id="1819745"/>
    <lineage>
        <taxon>Eukaryota</taxon>
        <taxon>Metazoa</taxon>
        <taxon>Spiralia</taxon>
        <taxon>Lophotrochozoa</taxon>
        <taxon>Mesozoa</taxon>
        <taxon>Orthonectida</taxon>
        <taxon>Rhopaluridae</taxon>
        <taxon>Intoshia</taxon>
    </lineage>
</organism>
<dbReference type="Proteomes" id="UP000078046">
    <property type="component" value="Unassembled WGS sequence"/>
</dbReference>
<dbReference type="Pfam" id="PF09750">
    <property type="entry name" value="DRY_EERY"/>
    <property type="match status" value="1"/>
</dbReference>
<dbReference type="PANTHER" id="PTHR13161">
    <property type="entry name" value="SPLICING FACTOR SUPPRESSOR OF WHITE APRICOT"/>
    <property type="match status" value="1"/>
</dbReference>
<evidence type="ECO:0000256" key="1">
    <source>
        <dbReference type="ARBA" id="ARBA00022664"/>
    </source>
</evidence>
<feature type="compositionally biased region" description="Pro residues" evidence="3">
    <location>
        <begin position="163"/>
        <end position="172"/>
    </location>
</feature>
<feature type="region of interest" description="Disordered" evidence="3">
    <location>
        <begin position="154"/>
        <end position="185"/>
    </location>
</feature>
<dbReference type="InterPro" id="IPR040397">
    <property type="entry name" value="SWAP"/>
</dbReference>
<dbReference type="GO" id="GO:0008380">
    <property type="term" value="P:RNA splicing"/>
    <property type="evidence" value="ECO:0007669"/>
    <property type="project" value="UniProtKB-KW"/>
</dbReference>
<evidence type="ECO:0000259" key="4">
    <source>
        <dbReference type="SMART" id="SM01141"/>
    </source>
</evidence>
<keyword evidence="6" id="KW-1185">Reference proteome</keyword>
<sequence>MYHEARQQEKKVRSMIVDYRKRSARRRLHLQKIAGDPNNQTRAYGIRAKIHIDPAISSGADEKKIMMPWQGDKNNMIDRFDVRTHLDFIPELQGNVDHFEKEDSMIVYERFRILIYNHFHRVDMDNFFSKIHKADKKADKYRLNLSSRLYENDHSDVSSHANIPPPQMPPLPEDSGSESSISDTDEKIDKCDFQSILAVVRQEDIKVLNEITIQYGLTFEEFTSCIREEMRKKAELAEWRKDVDMKMQLSGRDCRRKRMLFKEKRRAERGLSPLAYIVKETCKEIPDVEEESDEYTEKPGKIEYITSFGNEPKRDESKQRRKRRSFTRTKRSESPKYRHRDKCSSSRKSKTTTKHRSDDPKPESLIKALSMSVLFNIFKLSFCYFGLLVLKFKKNSIPKPQEPSLTGSSSEEAPVKSYRREIVSSSSDSFDFNELKNKPNKREKIDTIVITPKSNFDIRKALNKKMKKSISNIYSKELQAKKEKQIRHHHAQKKREEDIHDRFMEMRNKNRHDNEIKIENKIEFGSTRFTQSRKSRFDTDSP</sequence>
<feature type="compositionally biased region" description="Basic residues" evidence="3">
    <location>
        <begin position="319"/>
        <end position="329"/>
    </location>
</feature>
<evidence type="ECO:0000313" key="5">
    <source>
        <dbReference type="EMBL" id="OAF70170.1"/>
    </source>
</evidence>
<feature type="region of interest" description="Disordered" evidence="3">
    <location>
        <begin position="507"/>
        <end position="542"/>
    </location>
</feature>
<feature type="region of interest" description="Disordered" evidence="3">
    <location>
        <begin position="306"/>
        <end position="362"/>
    </location>
</feature>
<dbReference type="EMBL" id="LWCA01000180">
    <property type="protein sequence ID" value="OAF70170.1"/>
    <property type="molecule type" value="Genomic_DNA"/>
</dbReference>
<evidence type="ECO:0000256" key="3">
    <source>
        <dbReference type="SAM" id="MobiDB-lite"/>
    </source>
</evidence>
<dbReference type="OrthoDB" id="10070965at2759"/>
<dbReference type="AlphaFoldDB" id="A0A177B7R4"/>
<feature type="domain" description="Suppressor of white apricot N-terminal" evidence="4">
    <location>
        <begin position="40"/>
        <end position="154"/>
    </location>
</feature>
<evidence type="ECO:0000256" key="2">
    <source>
        <dbReference type="ARBA" id="ARBA00023187"/>
    </source>
</evidence>
<keyword evidence="1" id="KW-0507">mRNA processing</keyword>
<feature type="compositionally biased region" description="Basic and acidic residues" evidence="3">
    <location>
        <begin position="507"/>
        <end position="522"/>
    </location>
</feature>
<name>A0A177B7R4_9BILA</name>
<feature type="compositionally biased region" description="Basic residues" evidence="3">
    <location>
        <begin position="337"/>
        <end position="354"/>
    </location>
</feature>
<proteinExistence type="predicted"/>
<dbReference type="InterPro" id="IPR019147">
    <property type="entry name" value="SWAP_N_domain"/>
</dbReference>
<keyword evidence="2" id="KW-0508">mRNA splicing</keyword>
<dbReference type="PANTHER" id="PTHR13161:SF4">
    <property type="entry name" value="CLK4-ASSOCIATING SERINE_ARGININE RICH PROTEIN"/>
    <property type="match status" value="1"/>
</dbReference>
<gene>
    <name evidence="5" type="ORF">A3Q56_02085</name>
</gene>
<dbReference type="GO" id="GO:0006397">
    <property type="term" value="P:mRNA processing"/>
    <property type="evidence" value="ECO:0007669"/>
    <property type="project" value="UniProtKB-KW"/>
</dbReference>
<evidence type="ECO:0000313" key="6">
    <source>
        <dbReference type="Proteomes" id="UP000078046"/>
    </source>
</evidence>
<protein>
    <recommendedName>
        <fullName evidence="4">Suppressor of white apricot N-terminal domain-containing protein</fullName>
    </recommendedName>
</protein>
<feature type="region of interest" description="Disordered" evidence="3">
    <location>
        <begin position="398"/>
        <end position="418"/>
    </location>
</feature>
<dbReference type="SMART" id="SM01141">
    <property type="entry name" value="DRY_EERY"/>
    <property type="match status" value="1"/>
</dbReference>